<keyword evidence="2" id="KW-1185">Reference proteome</keyword>
<organism evidence="1 2">
    <name type="scientific">Pandoraea horticolens</name>
    <dbReference type="NCBI Taxonomy" id="2508298"/>
    <lineage>
        <taxon>Bacteria</taxon>
        <taxon>Pseudomonadati</taxon>
        <taxon>Pseudomonadota</taxon>
        <taxon>Betaproteobacteria</taxon>
        <taxon>Burkholderiales</taxon>
        <taxon>Burkholderiaceae</taxon>
        <taxon>Pandoraea</taxon>
    </lineage>
</organism>
<reference evidence="1 2" key="1">
    <citation type="submission" date="2019-08" db="EMBL/GenBank/DDBJ databases">
        <authorList>
            <person name="Peeters C."/>
        </authorList>
    </citation>
    <scope>NUCLEOTIDE SEQUENCE [LARGE SCALE GENOMIC DNA]</scope>
    <source>
        <strain evidence="1 2">LMG 31112</strain>
    </source>
</reference>
<dbReference type="Proteomes" id="UP000343317">
    <property type="component" value="Unassembled WGS sequence"/>
</dbReference>
<accession>A0A5E4RGG4</accession>
<sequence>MQTPYAVPPHEKTLAVARVFSWGGRLTQCRALPSPRIRVPSAASALLPRQPFETPAIDRVAVMRRVQIALEAVLHAVDIEETRRLERFTCGRTAVAAAADQQHGALAPRAGKLAHARHEVRIDFPIRAIVPGHMDRPGRVSHEQVFHLASAVDKQRVGVGLQKLVGSARK</sequence>
<evidence type="ECO:0000313" key="2">
    <source>
        <dbReference type="Proteomes" id="UP000343317"/>
    </source>
</evidence>
<name>A0A5E4RGG4_9BURK</name>
<protein>
    <submittedName>
        <fullName evidence="1">Uncharacterized protein</fullName>
    </submittedName>
</protein>
<evidence type="ECO:0000313" key="1">
    <source>
        <dbReference type="EMBL" id="VVD62446.1"/>
    </source>
</evidence>
<gene>
    <name evidence="1" type="ORF">PHO31112_00180</name>
</gene>
<dbReference type="EMBL" id="CABPSM010000001">
    <property type="protein sequence ID" value="VVD62446.1"/>
    <property type="molecule type" value="Genomic_DNA"/>
</dbReference>
<proteinExistence type="predicted"/>
<dbReference type="AlphaFoldDB" id="A0A5E4RGG4"/>